<keyword evidence="1" id="KW-0813">Transport</keyword>
<evidence type="ECO:0000256" key="6">
    <source>
        <dbReference type="PROSITE-ProRule" id="PRU00433"/>
    </source>
</evidence>
<keyword evidence="5 6" id="KW-0408">Iron</keyword>
<keyword evidence="2 6" id="KW-0349">Heme</keyword>
<evidence type="ECO:0000256" key="1">
    <source>
        <dbReference type="ARBA" id="ARBA00022448"/>
    </source>
</evidence>
<evidence type="ECO:0000256" key="7">
    <source>
        <dbReference type="SAM" id="Phobius"/>
    </source>
</evidence>
<evidence type="ECO:0000313" key="10">
    <source>
        <dbReference type="Proteomes" id="UP000325372"/>
    </source>
</evidence>
<keyword evidence="4" id="KW-0249">Electron transport</keyword>
<dbReference type="InterPro" id="IPR036909">
    <property type="entry name" value="Cyt_c-like_dom_sf"/>
</dbReference>
<dbReference type="GO" id="GO:0020037">
    <property type="term" value="F:heme binding"/>
    <property type="evidence" value="ECO:0007669"/>
    <property type="project" value="InterPro"/>
</dbReference>
<evidence type="ECO:0000259" key="8">
    <source>
        <dbReference type="PROSITE" id="PS51007"/>
    </source>
</evidence>
<dbReference type="PANTHER" id="PTHR40942:SF2">
    <property type="entry name" value="CYTOCHROME-RELATED"/>
    <property type="match status" value="1"/>
</dbReference>
<name>A0A5N0T8U0_9GAMM</name>
<dbReference type="RefSeq" id="WP_150864010.1">
    <property type="nucleotide sequence ID" value="NZ_VYXP01000005.1"/>
</dbReference>
<dbReference type="Gene3D" id="1.10.760.10">
    <property type="entry name" value="Cytochrome c-like domain"/>
    <property type="match status" value="1"/>
</dbReference>
<dbReference type="Pfam" id="PF13442">
    <property type="entry name" value="Cytochrome_CBB3"/>
    <property type="match status" value="1"/>
</dbReference>
<accession>A0A5N0T8U0</accession>
<feature type="transmembrane region" description="Helical" evidence="7">
    <location>
        <begin position="12"/>
        <end position="31"/>
    </location>
</feature>
<dbReference type="Proteomes" id="UP000325372">
    <property type="component" value="Unassembled WGS sequence"/>
</dbReference>
<protein>
    <submittedName>
        <fullName evidence="9">Cytochrome c5 family protein</fullName>
    </submittedName>
</protein>
<dbReference type="SUPFAM" id="SSF46626">
    <property type="entry name" value="Cytochrome c"/>
    <property type="match status" value="1"/>
</dbReference>
<evidence type="ECO:0000256" key="4">
    <source>
        <dbReference type="ARBA" id="ARBA00022982"/>
    </source>
</evidence>
<organism evidence="9 10">
    <name type="scientific">Marinihelvus fidelis</name>
    <dbReference type="NCBI Taxonomy" id="2613842"/>
    <lineage>
        <taxon>Bacteria</taxon>
        <taxon>Pseudomonadati</taxon>
        <taxon>Pseudomonadota</taxon>
        <taxon>Gammaproteobacteria</taxon>
        <taxon>Chromatiales</taxon>
        <taxon>Wenzhouxiangellaceae</taxon>
        <taxon>Marinihelvus</taxon>
    </lineage>
</organism>
<reference evidence="9 10" key="1">
    <citation type="submission" date="2019-09" db="EMBL/GenBank/DDBJ databases">
        <title>Wenzhouxiangella sp. Genome sequencing and assembly.</title>
        <authorList>
            <person name="Zhang R."/>
        </authorList>
    </citation>
    <scope>NUCLEOTIDE SEQUENCE [LARGE SCALE GENOMIC DNA]</scope>
    <source>
        <strain evidence="9 10">W260</strain>
    </source>
</reference>
<keyword evidence="7" id="KW-0472">Membrane</keyword>
<keyword evidence="7" id="KW-1133">Transmembrane helix</keyword>
<keyword evidence="7" id="KW-0812">Transmembrane</keyword>
<feature type="domain" description="Cytochrome c" evidence="8">
    <location>
        <begin position="80"/>
        <end position="157"/>
    </location>
</feature>
<sequence>MGNHEDKVFLKRFSIIILILVGITFAIIFMATRHGPEVDPADNPSRMALAVERTAPVGAVRTELPEGSDAVAAAPAPVDPASIDGEAVYAQVCGVCHNAGVAGAPIPGSDDWATRVEQGHDTLVDHAINGLNAMPPKGGRPDLSDAEVIAAVEHMLAQ</sequence>
<dbReference type="PANTHER" id="PTHR40942">
    <property type="match status" value="1"/>
</dbReference>
<evidence type="ECO:0000256" key="3">
    <source>
        <dbReference type="ARBA" id="ARBA00022723"/>
    </source>
</evidence>
<evidence type="ECO:0000313" key="9">
    <source>
        <dbReference type="EMBL" id="KAA9131360.1"/>
    </source>
</evidence>
<proteinExistence type="predicted"/>
<evidence type="ECO:0000256" key="5">
    <source>
        <dbReference type="ARBA" id="ARBA00023004"/>
    </source>
</evidence>
<dbReference type="PRINTS" id="PR00607">
    <property type="entry name" value="CYTCHROMECIE"/>
</dbReference>
<comment type="caution">
    <text evidence="9">The sequence shown here is derived from an EMBL/GenBank/DDBJ whole genome shotgun (WGS) entry which is preliminary data.</text>
</comment>
<dbReference type="GO" id="GO:0009055">
    <property type="term" value="F:electron transfer activity"/>
    <property type="evidence" value="ECO:0007669"/>
    <property type="project" value="InterPro"/>
</dbReference>
<evidence type="ECO:0000256" key="2">
    <source>
        <dbReference type="ARBA" id="ARBA00022617"/>
    </source>
</evidence>
<keyword evidence="10" id="KW-1185">Reference proteome</keyword>
<keyword evidence="3 6" id="KW-0479">Metal-binding</keyword>
<dbReference type="AlphaFoldDB" id="A0A5N0T8U0"/>
<dbReference type="EMBL" id="VYXP01000005">
    <property type="protein sequence ID" value="KAA9131360.1"/>
    <property type="molecule type" value="Genomic_DNA"/>
</dbReference>
<dbReference type="InterPro" id="IPR002323">
    <property type="entry name" value="Cyt_CIE"/>
</dbReference>
<gene>
    <name evidence="9" type="ORF">F3N42_08540</name>
</gene>
<dbReference type="InterPro" id="IPR009056">
    <property type="entry name" value="Cyt_c-like_dom"/>
</dbReference>
<dbReference type="GO" id="GO:0005506">
    <property type="term" value="F:iron ion binding"/>
    <property type="evidence" value="ECO:0007669"/>
    <property type="project" value="InterPro"/>
</dbReference>
<dbReference type="PROSITE" id="PS51007">
    <property type="entry name" value="CYTC"/>
    <property type="match status" value="1"/>
</dbReference>